<sequence>MGRRESQQQPDTPALYRRCVYPRARARVLRIYVRASIRHTDLSPAWFRTRCRAQTTRRNIMYTSAGRRRHLGSCFSSTADAELLTFAPLLKYTHAVCVHYAVDARQCTRRFHQRTVHEGRKDFACDECEKKFGHKQHLLRHQRTVHETQKNYALYEQCSILMKSFEVLIKSIQRNFIAHLMKFNDFSGIFEKIPVGDVLTFHGSSAVDFHHLYRKIGARARLISLVIE</sequence>
<keyword evidence="11" id="KW-0539">Nucleus</keyword>
<evidence type="ECO:0000256" key="9">
    <source>
        <dbReference type="ARBA" id="ARBA00023125"/>
    </source>
</evidence>
<protein>
    <recommendedName>
        <fullName evidence="13">C2H2-type domain-containing protein</fullName>
    </recommendedName>
</protein>
<name>A0A6H5I433_9HYME</name>
<evidence type="ECO:0000313" key="15">
    <source>
        <dbReference type="Proteomes" id="UP000479190"/>
    </source>
</evidence>
<evidence type="ECO:0000259" key="13">
    <source>
        <dbReference type="PROSITE" id="PS50157"/>
    </source>
</evidence>
<dbReference type="FunFam" id="3.30.160.60:FF:000771">
    <property type="entry name" value="zinc finger protein 648"/>
    <property type="match status" value="1"/>
</dbReference>
<dbReference type="GO" id="GO:0003677">
    <property type="term" value="F:DNA binding"/>
    <property type="evidence" value="ECO:0007669"/>
    <property type="project" value="UniProtKB-KW"/>
</dbReference>
<keyword evidence="9" id="KW-0238">DNA-binding</keyword>
<keyword evidence="4" id="KW-0479">Metal-binding</keyword>
<dbReference type="Gene3D" id="3.30.160.60">
    <property type="entry name" value="Classic Zinc Finger"/>
    <property type="match status" value="1"/>
</dbReference>
<reference evidence="14 15" key="1">
    <citation type="submission" date="2020-02" db="EMBL/GenBank/DDBJ databases">
        <authorList>
            <person name="Ferguson B K."/>
        </authorList>
    </citation>
    <scope>NUCLEOTIDE SEQUENCE [LARGE SCALE GENOMIC DNA]</scope>
</reference>
<evidence type="ECO:0000256" key="4">
    <source>
        <dbReference type="ARBA" id="ARBA00022723"/>
    </source>
</evidence>
<dbReference type="InterPro" id="IPR036236">
    <property type="entry name" value="Znf_C2H2_sf"/>
</dbReference>
<evidence type="ECO:0000256" key="11">
    <source>
        <dbReference type="ARBA" id="ARBA00023242"/>
    </source>
</evidence>
<dbReference type="PROSITE" id="PS00028">
    <property type="entry name" value="ZINC_FINGER_C2H2_1"/>
    <property type="match status" value="1"/>
</dbReference>
<comment type="function">
    <text evidence="1">May be involved in transcriptional regulation.</text>
</comment>
<keyword evidence="8" id="KW-0805">Transcription regulation</keyword>
<proteinExistence type="inferred from homology"/>
<dbReference type="SUPFAM" id="SSF57667">
    <property type="entry name" value="beta-beta-alpha zinc fingers"/>
    <property type="match status" value="1"/>
</dbReference>
<organism evidence="14 15">
    <name type="scientific">Trichogramma brassicae</name>
    <dbReference type="NCBI Taxonomy" id="86971"/>
    <lineage>
        <taxon>Eukaryota</taxon>
        <taxon>Metazoa</taxon>
        <taxon>Ecdysozoa</taxon>
        <taxon>Arthropoda</taxon>
        <taxon>Hexapoda</taxon>
        <taxon>Insecta</taxon>
        <taxon>Pterygota</taxon>
        <taxon>Neoptera</taxon>
        <taxon>Endopterygota</taxon>
        <taxon>Hymenoptera</taxon>
        <taxon>Apocrita</taxon>
        <taxon>Proctotrupomorpha</taxon>
        <taxon>Chalcidoidea</taxon>
        <taxon>Trichogrammatidae</taxon>
        <taxon>Trichogramma</taxon>
    </lineage>
</organism>
<keyword evidence="15" id="KW-1185">Reference proteome</keyword>
<dbReference type="InterPro" id="IPR013087">
    <property type="entry name" value="Znf_C2H2_type"/>
</dbReference>
<keyword evidence="7" id="KW-0862">Zinc</keyword>
<evidence type="ECO:0000256" key="1">
    <source>
        <dbReference type="ARBA" id="ARBA00003767"/>
    </source>
</evidence>
<dbReference type="SMART" id="SM00355">
    <property type="entry name" value="ZnF_C2H2"/>
    <property type="match status" value="1"/>
</dbReference>
<evidence type="ECO:0000256" key="8">
    <source>
        <dbReference type="ARBA" id="ARBA00023015"/>
    </source>
</evidence>
<feature type="domain" description="C2H2-type" evidence="13">
    <location>
        <begin position="123"/>
        <end position="151"/>
    </location>
</feature>
<evidence type="ECO:0000256" key="7">
    <source>
        <dbReference type="ARBA" id="ARBA00022833"/>
    </source>
</evidence>
<evidence type="ECO:0000313" key="14">
    <source>
        <dbReference type="EMBL" id="CAB0032688.1"/>
    </source>
</evidence>
<evidence type="ECO:0000256" key="12">
    <source>
        <dbReference type="PROSITE-ProRule" id="PRU00042"/>
    </source>
</evidence>
<keyword evidence="6 12" id="KW-0863">Zinc-finger</keyword>
<evidence type="ECO:0000256" key="10">
    <source>
        <dbReference type="ARBA" id="ARBA00023163"/>
    </source>
</evidence>
<gene>
    <name evidence="14" type="ORF">TBRA_LOCUS4615</name>
</gene>
<comment type="subcellular location">
    <subcellularLocation>
        <location evidence="2">Nucleus</location>
    </subcellularLocation>
</comment>
<comment type="similarity">
    <text evidence="3">Belongs to the krueppel C2H2-type zinc-finger protein family.</text>
</comment>
<dbReference type="AlphaFoldDB" id="A0A6H5I433"/>
<evidence type="ECO:0000256" key="2">
    <source>
        <dbReference type="ARBA" id="ARBA00004123"/>
    </source>
</evidence>
<dbReference type="GO" id="GO:0008270">
    <property type="term" value="F:zinc ion binding"/>
    <property type="evidence" value="ECO:0007669"/>
    <property type="project" value="UniProtKB-KW"/>
</dbReference>
<evidence type="ECO:0000256" key="3">
    <source>
        <dbReference type="ARBA" id="ARBA00006991"/>
    </source>
</evidence>
<keyword evidence="5" id="KW-0677">Repeat</keyword>
<dbReference type="EMBL" id="CADCXV010000687">
    <property type="protein sequence ID" value="CAB0032688.1"/>
    <property type="molecule type" value="Genomic_DNA"/>
</dbReference>
<dbReference type="GO" id="GO:0005634">
    <property type="term" value="C:nucleus"/>
    <property type="evidence" value="ECO:0007669"/>
    <property type="project" value="UniProtKB-SubCell"/>
</dbReference>
<evidence type="ECO:0000256" key="6">
    <source>
        <dbReference type="ARBA" id="ARBA00022771"/>
    </source>
</evidence>
<dbReference type="OrthoDB" id="654211at2759"/>
<dbReference type="PROSITE" id="PS50157">
    <property type="entry name" value="ZINC_FINGER_C2H2_2"/>
    <property type="match status" value="1"/>
</dbReference>
<accession>A0A6H5I433</accession>
<evidence type="ECO:0000256" key="5">
    <source>
        <dbReference type="ARBA" id="ARBA00022737"/>
    </source>
</evidence>
<dbReference type="Proteomes" id="UP000479190">
    <property type="component" value="Unassembled WGS sequence"/>
</dbReference>
<keyword evidence="10" id="KW-0804">Transcription</keyword>